<evidence type="ECO:0000256" key="4">
    <source>
        <dbReference type="ARBA" id="ARBA00022427"/>
    </source>
</evidence>
<feature type="transmembrane region" description="Helical" evidence="10">
    <location>
        <begin position="184"/>
        <end position="205"/>
    </location>
</feature>
<keyword evidence="7" id="KW-0965">Cell junction</keyword>
<evidence type="ECO:0000256" key="7">
    <source>
        <dbReference type="ARBA" id="ARBA00022949"/>
    </source>
</evidence>
<feature type="transmembrane region" description="Helical" evidence="10">
    <location>
        <begin position="14"/>
        <end position="34"/>
    </location>
</feature>
<dbReference type="OMA" id="SEIQIVC"/>
<dbReference type="AlphaFoldDB" id="A0A8C6RBS4"/>
<keyword evidence="9 10" id="KW-0472">Membrane</keyword>
<reference evidence="11" key="1">
    <citation type="submission" date="2025-08" db="UniProtKB">
        <authorList>
            <consortium name="Ensembl"/>
        </authorList>
    </citation>
    <scope>IDENTIFICATION</scope>
</reference>
<reference evidence="11" key="2">
    <citation type="submission" date="2025-09" db="UniProtKB">
        <authorList>
            <consortium name="Ensembl"/>
        </authorList>
    </citation>
    <scope>IDENTIFICATION</scope>
</reference>
<evidence type="ECO:0000256" key="9">
    <source>
        <dbReference type="ARBA" id="ARBA00023136"/>
    </source>
</evidence>
<keyword evidence="12" id="KW-1185">Reference proteome</keyword>
<dbReference type="GO" id="GO:0005198">
    <property type="term" value="F:structural molecule activity"/>
    <property type="evidence" value="ECO:0007669"/>
    <property type="project" value="InterPro"/>
</dbReference>
<protein>
    <submittedName>
        <fullName evidence="11">Uncharacterized LOC103739252</fullName>
    </submittedName>
</protein>
<evidence type="ECO:0000256" key="5">
    <source>
        <dbReference type="ARBA" id="ARBA00022475"/>
    </source>
</evidence>
<gene>
    <name evidence="11" type="primary">LOC103739252</name>
</gene>
<feature type="transmembrane region" description="Helical" evidence="10">
    <location>
        <begin position="96"/>
        <end position="118"/>
    </location>
</feature>
<dbReference type="PANTHER" id="PTHR12002">
    <property type="entry name" value="CLAUDIN"/>
    <property type="match status" value="1"/>
</dbReference>
<dbReference type="GeneTree" id="ENSGT00520000056155"/>
<dbReference type="Ensembl" id="ENSNGAT00000021553.1">
    <property type="protein sequence ID" value="ENSNGAP00000015942.1"/>
    <property type="gene ID" value="ENSNGAG00000016825.1"/>
</dbReference>
<dbReference type="GO" id="GO:0005923">
    <property type="term" value="C:bicellular tight junction"/>
    <property type="evidence" value="ECO:0007669"/>
    <property type="project" value="UniProtKB-SubCell"/>
</dbReference>
<keyword evidence="5" id="KW-1003">Cell membrane</keyword>
<evidence type="ECO:0000313" key="11">
    <source>
        <dbReference type="Ensembl" id="ENSNGAP00000015942.1"/>
    </source>
</evidence>
<accession>A0A8C6RBS4</accession>
<keyword evidence="8 10" id="KW-1133">Transmembrane helix</keyword>
<dbReference type="Gene3D" id="1.20.140.150">
    <property type="match status" value="1"/>
</dbReference>
<dbReference type="GO" id="GO:0005886">
    <property type="term" value="C:plasma membrane"/>
    <property type="evidence" value="ECO:0007669"/>
    <property type="project" value="UniProtKB-SubCell"/>
</dbReference>
<evidence type="ECO:0000313" key="12">
    <source>
        <dbReference type="Proteomes" id="UP000694381"/>
    </source>
</evidence>
<dbReference type="InterPro" id="IPR006187">
    <property type="entry name" value="Claudin"/>
</dbReference>
<evidence type="ECO:0000256" key="6">
    <source>
        <dbReference type="ARBA" id="ARBA00022692"/>
    </source>
</evidence>
<evidence type="ECO:0000256" key="1">
    <source>
        <dbReference type="ARBA" id="ARBA00004435"/>
    </source>
</evidence>
<sequence length="242" mass="27379">YLCFAISTERSDGIFRPMGLICILLSFGLGIILARSTSWRLWEFDSDIVQFVFIGLWEVCYYQEFNVSGSATKLLVNSPINSTWPISPEFMYAQDLILFSVLLKPVVLIFSAVAHRVIYVKVPFSETLKLCYKSSVFILILCSLCTVVAVSWNHVVDIYGNTTFDFPPTFPVKKGALIKKYHTYVFPTGIVTFTLSLLGVGMFIYEMKSLKLWNQKLRHATVLNYQRASVASSICNICQGTL</sequence>
<evidence type="ECO:0000256" key="3">
    <source>
        <dbReference type="ARBA" id="ARBA00008295"/>
    </source>
</evidence>
<organism evidence="11 12">
    <name type="scientific">Nannospalax galili</name>
    <name type="common">Northern Israeli blind subterranean mole rat</name>
    <name type="synonym">Spalax galili</name>
    <dbReference type="NCBI Taxonomy" id="1026970"/>
    <lineage>
        <taxon>Eukaryota</taxon>
        <taxon>Metazoa</taxon>
        <taxon>Chordata</taxon>
        <taxon>Craniata</taxon>
        <taxon>Vertebrata</taxon>
        <taxon>Euteleostomi</taxon>
        <taxon>Mammalia</taxon>
        <taxon>Eutheria</taxon>
        <taxon>Euarchontoglires</taxon>
        <taxon>Glires</taxon>
        <taxon>Rodentia</taxon>
        <taxon>Myomorpha</taxon>
        <taxon>Muroidea</taxon>
        <taxon>Spalacidae</taxon>
        <taxon>Spalacinae</taxon>
        <taxon>Nannospalax</taxon>
    </lineage>
</organism>
<proteinExistence type="inferred from homology"/>
<comment type="subcellular location">
    <subcellularLocation>
        <location evidence="1">Cell junction</location>
        <location evidence="1">Tight junction</location>
    </subcellularLocation>
    <subcellularLocation>
        <location evidence="2">Cell membrane</location>
        <topology evidence="2">Multi-pass membrane protein</topology>
    </subcellularLocation>
</comment>
<comment type="similarity">
    <text evidence="3">Belongs to the claudin family.</text>
</comment>
<dbReference type="Proteomes" id="UP000694381">
    <property type="component" value="Unassembled WGS sequence"/>
</dbReference>
<keyword evidence="4" id="KW-0796">Tight junction</keyword>
<name>A0A8C6RBS4_NANGA</name>
<evidence type="ECO:0000256" key="10">
    <source>
        <dbReference type="SAM" id="Phobius"/>
    </source>
</evidence>
<feature type="transmembrane region" description="Helical" evidence="10">
    <location>
        <begin position="130"/>
        <end position="152"/>
    </location>
</feature>
<evidence type="ECO:0000256" key="2">
    <source>
        <dbReference type="ARBA" id="ARBA00004651"/>
    </source>
</evidence>
<keyword evidence="6 10" id="KW-0812">Transmembrane</keyword>
<evidence type="ECO:0000256" key="8">
    <source>
        <dbReference type="ARBA" id="ARBA00022989"/>
    </source>
</evidence>